<dbReference type="Proteomes" id="UP000069940">
    <property type="component" value="Unassembled WGS sequence"/>
</dbReference>
<dbReference type="Gene3D" id="3.60.10.10">
    <property type="entry name" value="Endonuclease/exonuclease/phosphatase"/>
    <property type="match status" value="1"/>
</dbReference>
<dbReference type="PANTHER" id="PTHR47027">
    <property type="entry name" value="REVERSE TRANSCRIPTASE DOMAIN-CONTAINING PROTEIN"/>
    <property type="match status" value="1"/>
</dbReference>
<dbReference type="Pfam" id="PF14529">
    <property type="entry name" value="Exo_endo_phos_2"/>
    <property type="match status" value="1"/>
</dbReference>
<evidence type="ECO:0000259" key="2">
    <source>
        <dbReference type="Pfam" id="PF00078"/>
    </source>
</evidence>
<dbReference type="SUPFAM" id="SSF56219">
    <property type="entry name" value="DNase I-like"/>
    <property type="match status" value="1"/>
</dbReference>
<proteinExistence type="predicted"/>
<dbReference type="GeneID" id="115254678"/>
<name>A0ABM1Z9M3_AEDAL</name>
<evidence type="ECO:0000313" key="4">
    <source>
        <dbReference type="EnsemblMetazoa" id="AALFPA23_016391.P23898"/>
    </source>
</evidence>
<reference evidence="5" key="1">
    <citation type="journal article" date="2015" name="Proc. Natl. Acad. Sci. U.S.A.">
        <title>Genome sequence of the Asian Tiger mosquito, Aedes albopictus, reveals insights into its biology, genetics, and evolution.</title>
        <authorList>
            <person name="Chen X.G."/>
            <person name="Jiang X."/>
            <person name="Gu J."/>
            <person name="Xu M."/>
            <person name="Wu Y."/>
            <person name="Deng Y."/>
            <person name="Zhang C."/>
            <person name="Bonizzoni M."/>
            <person name="Dermauw W."/>
            <person name="Vontas J."/>
            <person name="Armbruster P."/>
            <person name="Huang X."/>
            <person name="Yang Y."/>
            <person name="Zhang H."/>
            <person name="He W."/>
            <person name="Peng H."/>
            <person name="Liu Y."/>
            <person name="Wu K."/>
            <person name="Chen J."/>
            <person name="Lirakis M."/>
            <person name="Topalis P."/>
            <person name="Van Leeuwen T."/>
            <person name="Hall A.B."/>
            <person name="Jiang X."/>
            <person name="Thorpe C."/>
            <person name="Mueller R.L."/>
            <person name="Sun C."/>
            <person name="Waterhouse R.M."/>
            <person name="Yan G."/>
            <person name="Tu Z.J."/>
            <person name="Fang X."/>
            <person name="James A.A."/>
        </authorList>
    </citation>
    <scope>NUCLEOTIDE SEQUENCE [LARGE SCALE GENOMIC DNA]</scope>
    <source>
        <strain evidence="5">Foshan</strain>
    </source>
</reference>
<dbReference type="RefSeq" id="XP_029708170.2">
    <property type="nucleotide sequence ID" value="XM_029852310.2"/>
</dbReference>
<accession>A0ABM1Z9M3</accession>
<protein>
    <recommendedName>
        <fullName evidence="6">Reverse transcriptase domain-containing protein</fullName>
    </recommendedName>
</protein>
<feature type="region of interest" description="Disordered" evidence="1">
    <location>
        <begin position="299"/>
        <end position="322"/>
    </location>
</feature>
<evidence type="ECO:0000259" key="3">
    <source>
        <dbReference type="Pfam" id="PF14529"/>
    </source>
</evidence>
<dbReference type="EnsemblMetazoa" id="AALFPA23_016391.R23898">
    <property type="protein sequence ID" value="AALFPA23_016391.P23898"/>
    <property type="gene ID" value="AALFPA23_016391"/>
</dbReference>
<feature type="domain" description="Endonuclease/exonuclease/phosphatase" evidence="3">
    <location>
        <begin position="102"/>
        <end position="217"/>
    </location>
</feature>
<sequence>MALDSLKVMNWNARSVGKRKDELTEFLKSNCIDVAVITETHLKPETRFSIPGFHIVRQDRTERGGGVAILVRKGIQFLEINLGTVVIESVGVELALSNEKLTIYAAYCPRQCNGQSAQQFKPDLLKLTKSTSKFIVCGDLNTRHKMWRDDANNKNAKLVLEVLRQNGSQKYTVNYPERPTYVGSNRKASYLDICLANFVVSKPTVIQKLSSDHYPVIYEIGSGSCDETCVQKESIIKTESCLKYASHLKSALESIKDTNLALEVLCQAIETIAPSLVEEIAVEARKIILKMSVKHLDPIKEEPRGDNDVQSKTSLSEMPGTANLQPDQKLILSTFLKALHPSLVIFSEKCSAEMAHGHLINNLRQSLAKYRAWSPTEALFTLRQVLQKCREFDVPTHHLFISLKSSYATIDRDRLWKKIQESYRWPESLFQLLRGVVDTTNPDSRVGLQQGHPLSSVIMTLALDVVIQATEIKASGTIFEKSFQCICFADDLDLITKNSTELEQVYTKLKAEAKKIGLVFDTRDTKYMQAGFSKNSSAKTKITLDGDEFEVVEKFEFLKSTFTSDNDLEKEIDYRIEPGITFLKKLDEAQKPIDMEDVYRSQIRPEVLYGHETWILNKTGSVLKKLQEFECEVLRTIYGKQRTEDGKSYEDTYPNLLHRFGDLGIEHTVKVGRLRWVGRVKQMGKDCPARIVLDSEPQVTRPKRRPPTRWIECVVQDLRNVKCYTDWQAKVHYPEQWNRLVDKAHDLWLKRIMKKKGTVYIHSED</sequence>
<dbReference type="InterPro" id="IPR005135">
    <property type="entry name" value="Endo/exonuclease/phosphatase"/>
</dbReference>
<dbReference type="InterPro" id="IPR036691">
    <property type="entry name" value="Endo/exonu/phosph_ase_sf"/>
</dbReference>
<reference evidence="4" key="2">
    <citation type="submission" date="2025-05" db="UniProtKB">
        <authorList>
            <consortium name="EnsemblMetazoa"/>
        </authorList>
    </citation>
    <scope>IDENTIFICATION</scope>
    <source>
        <strain evidence="4">Foshan</strain>
    </source>
</reference>
<keyword evidence="5" id="KW-1185">Reference proteome</keyword>
<dbReference type="Pfam" id="PF00078">
    <property type="entry name" value="RVT_1"/>
    <property type="match status" value="1"/>
</dbReference>
<feature type="compositionally biased region" description="Basic and acidic residues" evidence="1">
    <location>
        <begin position="299"/>
        <end position="309"/>
    </location>
</feature>
<evidence type="ECO:0000256" key="1">
    <source>
        <dbReference type="SAM" id="MobiDB-lite"/>
    </source>
</evidence>
<evidence type="ECO:0008006" key="6">
    <source>
        <dbReference type="Google" id="ProtNLM"/>
    </source>
</evidence>
<feature type="domain" description="Reverse transcriptase" evidence="2">
    <location>
        <begin position="390"/>
        <end position="528"/>
    </location>
</feature>
<dbReference type="PANTHER" id="PTHR47027:SF20">
    <property type="entry name" value="REVERSE TRANSCRIPTASE-LIKE PROTEIN WITH RNA-DIRECTED DNA POLYMERASE DOMAIN"/>
    <property type="match status" value="1"/>
</dbReference>
<evidence type="ECO:0000313" key="5">
    <source>
        <dbReference type="Proteomes" id="UP000069940"/>
    </source>
</evidence>
<organism evidence="4 5">
    <name type="scientific">Aedes albopictus</name>
    <name type="common">Asian tiger mosquito</name>
    <name type="synonym">Stegomyia albopicta</name>
    <dbReference type="NCBI Taxonomy" id="7160"/>
    <lineage>
        <taxon>Eukaryota</taxon>
        <taxon>Metazoa</taxon>
        <taxon>Ecdysozoa</taxon>
        <taxon>Arthropoda</taxon>
        <taxon>Hexapoda</taxon>
        <taxon>Insecta</taxon>
        <taxon>Pterygota</taxon>
        <taxon>Neoptera</taxon>
        <taxon>Endopterygota</taxon>
        <taxon>Diptera</taxon>
        <taxon>Nematocera</taxon>
        <taxon>Culicoidea</taxon>
        <taxon>Culicidae</taxon>
        <taxon>Culicinae</taxon>
        <taxon>Aedini</taxon>
        <taxon>Aedes</taxon>
        <taxon>Stegomyia</taxon>
    </lineage>
</organism>
<dbReference type="InterPro" id="IPR000477">
    <property type="entry name" value="RT_dom"/>
</dbReference>
<feature type="compositionally biased region" description="Polar residues" evidence="1">
    <location>
        <begin position="310"/>
        <end position="322"/>
    </location>
</feature>